<comment type="caution">
    <text evidence="1">The sequence shown here is derived from an EMBL/GenBank/DDBJ whole genome shotgun (WGS) entry which is preliminary data.</text>
</comment>
<accession>A0A812K356</accession>
<gene>
    <name evidence="1" type="ORF">SPIL2461_LOCUS2814</name>
</gene>
<keyword evidence="2" id="KW-1185">Reference proteome</keyword>
<dbReference type="AlphaFoldDB" id="A0A812K356"/>
<proteinExistence type="predicted"/>
<dbReference type="Proteomes" id="UP000649617">
    <property type="component" value="Unassembled WGS sequence"/>
</dbReference>
<organism evidence="1 2">
    <name type="scientific">Symbiodinium pilosum</name>
    <name type="common">Dinoflagellate</name>
    <dbReference type="NCBI Taxonomy" id="2952"/>
    <lineage>
        <taxon>Eukaryota</taxon>
        <taxon>Sar</taxon>
        <taxon>Alveolata</taxon>
        <taxon>Dinophyceae</taxon>
        <taxon>Suessiales</taxon>
        <taxon>Symbiodiniaceae</taxon>
        <taxon>Symbiodinium</taxon>
    </lineage>
</organism>
<evidence type="ECO:0000313" key="1">
    <source>
        <dbReference type="EMBL" id="CAE7219374.1"/>
    </source>
</evidence>
<feature type="non-terminal residue" evidence="1">
    <location>
        <position position="1"/>
    </location>
</feature>
<name>A0A812K356_SYMPI</name>
<feature type="non-terminal residue" evidence="1">
    <location>
        <position position="104"/>
    </location>
</feature>
<sequence length="104" mass="11238">LAREQFLSLLRGTRVPELLPGLRALHDEEKRQGSAGSLRRSYIEQRDQRRMAAAGLQRWFEAEATRPGTAPAELGPKASATLSISASTDANVLAALASLEPAKN</sequence>
<protein>
    <submittedName>
        <fullName evidence="1">Uncharacterized protein</fullName>
    </submittedName>
</protein>
<dbReference type="EMBL" id="CAJNIZ010003169">
    <property type="protein sequence ID" value="CAE7219374.1"/>
    <property type="molecule type" value="Genomic_DNA"/>
</dbReference>
<evidence type="ECO:0000313" key="2">
    <source>
        <dbReference type="Proteomes" id="UP000649617"/>
    </source>
</evidence>
<reference evidence="1" key="1">
    <citation type="submission" date="2021-02" db="EMBL/GenBank/DDBJ databases">
        <authorList>
            <person name="Dougan E. K."/>
            <person name="Rhodes N."/>
            <person name="Thang M."/>
            <person name="Chan C."/>
        </authorList>
    </citation>
    <scope>NUCLEOTIDE SEQUENCE</scope>
</reference>